<accession>M5S7A1</accession>
<dbReference type="AlphaFoldDB" id="M5S7A1"/>
<gene>
    <name evidence="1" type="ORF">RESH_05908</name>
</gene>
<proteinExistence type="predicted"/>
<protein>
    <submittedName>
        <fullName evidence="1">Uncharacterized protein</fullName>
    </submittedName>
</protein>
<dbReference type="Proteomes" id="UP000011996">
    <property type="component" value="Unassembled WGS sequence"/>
</dbReference>
<organism evidence="1 2">
    <name type="scientific">Rhodopirellula europaea SH398</name>
    <dbReference type="NCBI Taxonomy" id="1263868"/>
    <lineage>
        <taxon>Bacteria</taxon>
        <taxon>Pseudomonadati</taxon>
        <taxon>Planctomycetota</taxon>
        <taxon>Planctomycetia</taxon>
        <taxon>Pirellulales</taxon>
        <taxon>Pirellulaceae</taxon>
        <taxon>Rhodopirellula</taxon>
    </lineage>
</organism>
<dbReference type="EMBL" id="ANOF01000193">
    <property type="protein sequence ID" value="EMI23537.1"/>
    <property type="molecule type" value="Genomic_DNA"/>
</dbReference>
<dbReference type="PATRIC" id="fig|1263868.3.peg.6414"/>
<comment type="caution">
    <text evidence="1">The sequence shown here is derived from an EMBL/GenBank/DDBJ whole genome shotgun (WGS) entry which is preliminary data.</text>
</comment>
<sequence length="58" mass="6594">MNQREFVPLVDDRKSSSPRFDAFESRRFLLGVSRFAPFSNCKRYLGGPEFPLTPGVGI</sequence>
<reference evidence="1 2" key="1">
    <citation type="journal article" date="2013" name="Mar. Genomics">
        <title>Expression of sulfatases in Rhodopirellula baltica and the diversity of sulfatases in the genus Rhodopirellula.</title>
        <authorList>
            <person name="Wegner C.E."/>
            <person name="Richter-Heitmann T."/>
            <person name="Klindworth A."/>
            <person name="Klockow C."/>
            <person name="Richter M."/>
            <person name="Achstetter T."/>
            <person name="Glockner F.O."/>
            <person name="Harder J."/>
        </authorList>
    </citation>
    <scope>NUCLEOTIDE SEQUENCE [LARGE SCALE GENOMIC DNA]</scope>
    <source>
        <strain evidence="1 2">SH398</strain>
    </source>
</reference>
<evidence type="ECO:0000313" key="2">
    <source>
        <dbReference type="Proteomes" id="UP000011996"/>
    </source>
</evidence>
<dbReference type="STRING" id="1263868.RESH_05908"/>
<evidence type="ECO:0000313" key="1">
    <source>
        <dbReference type="EMBL" id="EMI23537.1"/>
    </source>
</evidence>
<name>M5S7A1_9BACT</name>